<proteinExistence type="predicted"/>
<feature type="signal peptide" evidence="1">
    <location>
        <begin position="1"/>
        <end position="17"/>
    </location>
</feature>
<dbReference type="EMBL" id="JH993981">
    <property type="protein sequence ID" value="ELQ75217.1"/>
    <property type="molecule type" value="Genomic_DNA"/>
</dbReference>
<dbReference type="OrthoDB" id="10348495at2759"/>
<protein>
    <recommendedName>
        <fullName evidence="4">Ricin B lectin domain-containing protein</fullName>
    </recommendedName>
</protein>
<accession>L7JWX0</accession>
<feature type="chain" id="PRO_5003978864" description="Ricin B lectin domain-containing protein" evidence="1">
    <location>
        <begin position="18"/>
        <end position="225"/>
    </location>
</feature>
<keyword evidence="3" id="KW-1185">Reference proteome</keyword>
<dbReference type="VEuPathDB" id="MicrosporidiaDB:THOM_1840"/>
<sequence>MLIVFFVLLKFLAASLTDSDKAIVLKTDSSRILVSIGKTIRLRTRNLPDRRDDEGVFRFIEAQNGYYIKFKDGLLCKSGKDSAGVTGCQSEADKYTVWKVNMAGESGAQIETTGNLCLLPTGLDNREKTKGRYMQAKPCTDETYLWEIVDLEYPNEEFQANKGDMMVGNTDWDGRNVDIERIHHMYDAHPLPVEIFPKENRHIITSRSPDAFHVNEHSHVAFENS</sequence>
<dbReference type="AlphaFoldDB" id="L7JWX0"/>
<dbReference type="Proteomes" id="UP000011185">
    <property type="component" value="Unassembled WGS sequence"/>
</dbReference>
<evidence type="ECO:0000313" key="3">
    <source>
        <dbReference type="Proteomes" id="UP000011185"/>
    </source>
</evidence>
<dbReference type="OMA" id="ETYLWEI"/>
<dbReference type="InParanoid" id="L7JWX0"/>
<organism evidence="2 3">
    <name type="scientific">Trachipleistophora hominis</name>
    <name type="common">Microsporidian parasite</name>
    <dbReference type="NCBI Taxonomy" id="72359"/>
    <lineage>
        <taxon>Eukaryota</taxon>
        <taxon>Fungi</taxon>
        <taxon>Fungi incertae sedis</taxon>
        <taxon>Microsporidia</taxon>
        <taxon>Pleistophoridae</taxon>
        <taxon>Trachipleistophora</taxon>
    </lineage>
</organism>
<evidence type="ECO:0000256" key="1">
    <source>
        <dbReference type="SAM" id="SignalP"/>
    </source>
</evidence>
<dbReference type="HOGENOM" id="CLU_1220491_0_0_1"/>
<reference evidence="2 3" key="1">
    <citation type="journal article" date="2012" name="PLoS Pathog.">
        <title>The genome of the obligate intracellular parasite Trachipleistophora hominis: new insights into microsporidian genome dynamics and reductive evolution.</title>
        <authorList>
            <person name="Heinz E."/>
            <person name="Williams T.A."/>
            <person name="Nakjang S."/>
            <person name="Noel C.J."/>
            <person name="Swan D.C."/>
            <person name="Goldberg A.V."/>
            <person name="Harris S.R."/>
            <person name="Weinmaier T."/>
            <person name="Markert S."/>
            <person name="Becher D."/>
            <person name="Bernhardt J."/>
            <person name="Dagan T."/>
            <person name="Hacker C."/>
            <person name="Lucocq J.M."/>
            <person name="Schweder T."/>
            <person name="Rattei T."/>
            <person name="Hall N."/>
            <person name="Hirt R.P."/>
            <person name="Embley T.M."/>
        </authorList>
    </citation>
    <scope>NUCLEOTIDE SEQUENCE [LARGE SCALE GENOMIC DNA]</scope>
</reference>
<keyword evidence="1" id="KW-0732">Signal</keyword>
<evidence type="ECO:0008006" key="4">
    <source>
        <dbReference type="Google" id="ProtNLM"/>
    </source>
</evidence>
<name>L7JWX0_TRAHO</name>
<evidence type="ECO:0000313" key="2">
    <source>
        <dbReference type="EMBL" id="ELQ75217.1"/>
    </source>
</evidence>
<gene>
    <name evidence="2" type="ORF">THOM_1840</name>
</gene>